<dbReference type="CDD" id="cd11349">
    <property type="entry name" value="AmyAc_3"/>
    <property type="match status" value="1"/>
</dbReference>
<dbReference type="Proteomes" id="UP000006251">
    <property type="component" value="Unassembled WGS sequence"/>
</dbReference>
<evidence type="ECO:0000259" key="1">
    <source>
        <dbReference type="SMART" id="SM00642"/>
    </source>
</evidence>
<dbReference type="PANTHER" id="PTHR10357:SF205">
    <property type="entry name" value="O-GLYCOSYL HYDROLASE FAMILY 13"/>
    <property type="match status" value="1"/>
</dbReference>
<sequence length="668" mass="74743">MSAMYKRKSNHKHQQLSFLAVACSVFLVGACSPSNPQHSSNDNTTAKLMASKQQTILATHPHAAQGEGKPVVYQVFTRLFGNTNETSKPWGTLAENGVGKFSDFDDTALQSIKELGASYIWYTGVPHHAVINDYTEFGISLDDPDVVKGRAGSPYAVKDYYNVNPDLADDPANRLAEFEALITRTHAQQLKVIIDIVPNHVARDYRSLSKPEGVYDFGENDNTEVEYARDNNFYYVVGESFKVPVGENGYQALGGESHPLADGKFNETPAKWTGNGAREAQPSFNDWYETVKVNYGVKPDGSYDFDTLPAEYANKSLAEHAAFWQGKSVPDSWIKFEQIVHYWLDKGVDGFRYDMAEMVPVEFWSYLNSSIKAKNPEAFLLAEVYNPSLYRDYLKLGKMDYLYDKVEFYDSLKLLMQGKSDAQPLEDIQLALADIELHMLHFLENHDEQRIASEDFAGSAEKGKPAMVVSALISKSPTMLYFGQDVGEDGSEETGFGDPTRTTIFDYAGVPAHQRYMNKGKFDGAASSESEKHLRAFYERLMKISATHPTMLGKYQSLHSLNVKNAQDDSVNSYSGSQFSFVRWNENKALVVISNFSEDNLPSVTVNLPISLLTQWKLNEGEYSAIDLLNGFAYKMKVARKRSGASVRVQLNALQSVVLEIDLNEQAQ</sequence>
<dbReference type="EMBL" id="BAEQ01000023">
    <property type="protein sequence ID" value="GAC28205.1"/>
    <property type="molecule type" value="Genomic_DNA"/>
</dbReference>
<protein>
    <recommendedName>
        <fullName evidence="1">Glycosyl hydrolase family 13 catalytic domain-containing protein</fullName>
    </recommendedName>
</protein>
<feature type="domain" description="Glycosyl hydrolase family 13 catalytic" evidence="1">
    <location>
        <begin position="74"/>
        <end position="521"/>
    </location>
</feature>
<organism evidence="2 3">
    <name type="scientific">Brumicola pallidula DSM 14239 = ACAM 615</name>
    <dbReference type="NCBI Taxonomy" id="1121922"/>
    <lineage>
        <taxon>Bacteria</taxon>
        <taxon>Pseudomonadati</taxon>
        <taxon>Pseudomonadota</taxon>
        <taxon>Gammaproteobacteria</taxon>
        <taxon>Alteromonadales</taxon>
        <taxon>Alteromonadaceae</taxon>
        <taxon>Brumicola</taxon>
    </lineage>
</organism>
<dbReference type="AlphaFoldDB" id="K6ZY11"/>
<dbReference type="Pfam" id="PF00128">
    <property type="entry name" value="Alpha-amylase"/>
    <property type="match status" value="1"/>
</dbReference>
<dbReference type="PROSITE" id="PS51257">
    <property type="entry name" value="PROKAR_LIPOPROTEIN"/>
    <property type="match status" value="1"/>
</dbReference>
<dbReference type="PANTHER" id="PTHR10357">
    <property type="entry name" value="ALPHA-AMYLASE FAMILY MEMBER"/>
    <property type="match status" value="1"/>
</dbReference>
<evidence type="ECO:0000313" key="2">
    <source>
        <dbReference type="EMBL" id="GAC28205.1"/>
    </source>
</evidence>
<gene>
    <name evidence="2" type="ORF">GPAL_1332</name>
</gene>
<proteinExistence type="predicted"/>
<reference evidence="3" key="1">
    <citation type="journal article" date="2014" name="Environ. Microbiol.">
        <title>Comparative genomics of the marine bacterial genus Glaciecola reveals the high degree of genomic diversity and genomic characteristic for cold adaptation.</title>
        <authorList>
            <person name="Qin Q.L."/>
            <person name="Xie B.B."/>
            <person name="Yu Y."/>
            <person name="Shu Y.L."/>
            <person name="Rong J.C."/>
            <person name="Zhang Y.J."/>
            <person name="Zhao D.L."/>
            <person name="Chen X.L."/>
            <person name="Zhang X.Y."/>
            <person name="Chen B."/>
            <person name="Zhou B.C."/>
            <person name="Zhang Y.Z."/>
        </authorList>
    </citation>
    <scope>NUCLEOTIDE SEQUENCE [LARGE SCALE GENOMIC DNA]</scope>
    <source>
        <strain evidence="3">ACAM 615</strain>
    </source>
</reference>
<comment type="caution">
    <text evidence="2">The sequence shown here is derived from an EMBL/GenBank/DDBJ whole genome shotgun (WGS) entry which is preliminary data.</text>
</comment>
<keyword evidence="3" id="KW-1185">Reference proteome</keyword>
<dbReference type="GO" id="GO:0004556">
    <property type="term" value="F:alpha-amylase activity"/>
    <property type="evidence" value="ECO:0007669"/>
    <property type="project" value="TreeGrafter"/>
</dbReference>
<evidence type="ECO:0000313" key="3">
    <source>
        <dbReference type="Proteomes" id="UP000006251"/>
    </source>
</evidence>
<dbReference type="InterPro" id="IPR006047">
    <property type="entry name" value="GH13_cat_dom"/>
</dbReference>
<dbReference type="SUPFAM" id="SSF51445">
    <property type="entry name" value="(Trans)glycosidases"/>
    <property type="match status" value="1"/>
</dbReference>
<dbReference type="Gene3D" id="3.20.20.80">
    <property type="entry name" value="Glycosidases"/>
    <property type="match status" value="2"/>
</dbReference>
<dbReference type="RefSeq" id="WP_006010211.1">
    <property type="nucleotide sequence ID" value="NZ_BAEQ01000023.1"/>
</dbReference>
<dbReference type="SMART" id="SM00642">
    <property type="entry name" value="Aamy"/>
    <property type="match status" value="1"/>
</dbReference>
<dbReference type="STRING" id="1121922.GCA_000428905_00644"/>
<name>K6ZY11_9ALTE</name>
<accession>K6ZY11</accession>
<dbReference type="InterPro" id="IPR017853">
    <property type="entry name" value="GH"/>
</dbReference>
<dbReference type="GO" id="GO:0009313">
    <property type="term" value="P:oligosaccharide catabolic process"/>
    <property type="evidence" value="ECO:0007669"/>
    <property type="project" value="TreeGrafter"/>
</dbReference>